<dbReference type="EC" id="2.7.9.2" evidence="5"/>
<evidence type="ECO:0000256" key="11">
    <source>
        <dbReference type="ARBA" id="ARBA00022840"/>
    </source>
</evidence>
<reference evidence="16 17" key="1">
    <citation type="journal article" date="2017" name="Appl. Environ. Microbiol.">
        <title>Parallel evolution of two clades of a major Atlantic endemic Vibrio parahaemolyticus pathogen lineage by independent acquisition of related pathogenicity islands.</title>
        <authorList>
            <person name="Xu F."/>
            <person name="Gonzalez-Escalona N."/>
            <person name="Drees K.P."/>
            <person name="Sebra R.P."/>
            <person name="Cooper V.S."/>
            <person name="Jones S.H."/>
            <person name="Whistler C.A."/>
        </authorList>
    </citation>
    <scope>NUCLEOTIDE SEQUENCE [LARGE SCALE GENOMIC DNA]</scope>
    <source>
        <strain evidence="16 17">MAVP-3</strain>
    </source>
</reference>
<keyword evidence="9" id="KW-0547">Nucleotide-binding</keyword>
<sequence>MFLEKDMQKNTLWFNGLSMDDVDKVGGKNASLGEMVSNLANVGVSVPNGFATTSYAFNQFLDHEGLDERIHQLLDELDVDDVEALRKTGATIRQWVLQAPFPADLEQEIRNNYEELIEGNTELSVAVRSSATAEDLPDASFAGQQETFLNVKGIDAVLEATKHVY</sequence>
<dbReference type="Pfam" id="PF01326">
    <property type="entry name" value="PPDK_N"/>
    <property type="match status" value="1"/>
</dbReference>
<evidence type="ECO:0000256" key="7">
    <source>
        <dbReference type="ARBA" id="ARBA00022679"/>
    </source>
</evidence>
<comment type="catalytic activity">
    <reaction evidence="14">
        <text>pyruvate + ATP + H2O = phosphoenolpyruvate + AMP + phosphate + 2 H(+)</text>
        <dbReference type="Rhea" id="RHEA:11364"/>
        <dbReference type="ChEBI" id="CHEBI:15361"/>
        <dbReference type="ChEBI" id="CHEBI:15377"/>
        <dbReference type="ChEBI" id="CHEBI:15378"/>
        <dbReference type="ChEBI" id="CHEBI:30616"/>
        <dbReference type="ChEBI" id="CHEBI:43474"/>
        <dbReference type="ChEBI" id="CHEBI:58702"/>
        <dbReference type="ChEBI" id="CHEBI:456215"/>
        <dbReference type="EC" id="2.7.9.2"/>
    </reaction>
</comment>
<dbReference type="PANTHER" id="PTHR43030:SF1">
    <property type="entry name" value="PHOSPHOENOLPYRUVATE SYNTHASE"/>
    <property type="match status" value="1"/>
</dbReference>
<evidence type="ECO:0000256" key="1">
    <source>
        <dbReference type="ARBA" id="ARBA00001946"/>
    </source>
</evidence>
<evidence type="ECO:0000313" key="17">
    <source>
        <dbReference type="Proteomes" id="UP000214596"/>
    </source>
</evidence>
<keyword evidence="16" id="KW-0670">Pyruvate</keyword>
<comment type="caution">
    <text evidence="16">The sequence shown here is derived from an EMBL/GenBank/DDBJ whole genome shotgun (WGS) entry which is preliminary data.</text>
</comment>
<dbReference type="InterPro" id="IPR013815">
    <property type="entry name" value="ATP_grasp_subdomain_1"/>
</dbReference>
<evidence type="ECO:0000256" key="10">
    <source>
        <dbReference type="ARBA" id="ARBA00022777"/>
    </source>
</evidence>
<evidence type="ECO:0000256" key="3">
    <source>
        <dbReference type="ARBA" id="ARBA00004742"/>
    </source>
</evidence>
<keyword evidence="8" id="KW-0479">Metal-binding</keyword>
<accession>A0A227JCM7</accession>
<evidence type="ECO:0000256" key="13">
    <source>
        <dbReference type="ARBA" id="ARBA00033470"/>
    </source>
</evidence>
<protein>
    <recommendedName>
        <fullName evidence="6">Phosphoenolpyruvate synthase</fullName>
        <ecNumber evidence="5">2.7.9.2</ecNumber>
    </recommendedName>
    <alternativeName>
        <fullName evidence="13">Pyruvate, water dikinase</fullName>
    </alternativeName>
</protein>
<dbReference type="AlphaFoldDB" id="A0A227JCM7"/>
<dbReference type="Proteomes" id="UP000214596">
    <property type="component" value="Unassembled WGS sequence"/>
</dbReference>
<dbReference type="GO" id="GO:0005524">
    <property type="term" value="F:ATP binding"/>
    <property type="evidence" value="ECO:0007669"/>
    <property type="project" value="UniProtKB-KW"/>
</dbReference>
<dbReference type="GO" id="GO:0046872">
    <property type="term" value="F:metal ion binding"/>
    <property type="evidence" value="ECO:0007669"/>
    <property type="project" value="UniProtKB-KW"/>
</dbReference>
<evidence type="ECO:0000256" key="9">
    <source>
        <dbReference type="ARBA" id="ARBA00022741"/>
    </source>
</evidence>
<dbReference type="GO" id="GO:0008986">
    <property type="term" value="F:pyruvate, water dikinase activity"/>
    <property type="evidence" value="ECO:0007669"/>
    <property type="project" value="UniProtKB-EC"/>
</dbReference>
<evidence type="ECO:0000313" key="16">
    <source>
        <dbReference type="EMBL" id="OXE32856.1"/>
    </source>
</evidence>
<dbReference type="STRING" id="670.ACZ92_04005"/>
<evidence type="ECO:0000256" key="8">
    <source>
        <dbReference type="ARBA" id="ARBA00022723"/>
    </source>
</evidence>
<keyword evidence="11" id="KW-0067">ATP-binding</keyword>
<dbReference type="InterPro" id="IPR002192">
    <property type="entry name" value="PPDK_AMP/ATP-bd"/>
</dbReference>
<comment type="pathway">
    <text evidence="3">Carbohydrate biosynthesis; gluconeogenesis.</text>
</comment>
<feature type="domain" description="Pyruvate phosphate dikinase AMP/ATP-binding" evidence="15">
    <location>
        <begin position="23"/>
        <end position="165"/>
    </location>
</feature>
<evidence type="ECO:0000256" key="12">
    <source>
        <dbReference type="ARBA" id="ARBA00022842"/>
    </source>
</evidence>
<evidence type="ECO:0000256" key="4">
    <source>
        <dbReference type="ARBA" id="ARBA00007837"/>
    </source>
</evidence>
<dbReference type="FunFam" id="3.30.1490.20:FF:000010">
    <property type="entry name" value="Phosphoenolpyruvate synthase"/>
    <property type="match status" value="1"/>
</dbReference>
<name>A0A227JCM7_VIBPH</name>
<proteinExistence type="inferred from homology"/>
<organism evidence="16 17">
    <name type="scientific">Vibrio parahaemolyticus</name>
    <dbReference type="NCBI Taxonomy" id="670"/>
    <lineage>
        <taxon>Bacteria</taxon>
        <taxon>Pseudomonadati</taxon>
        <taxon>Pseudomonadota</taxon>
        <taxon>Gammaproteobacteria</taxon>
        <taxon>Vibrionales</taxon>
        <taxon>Vibrionaceae</taxon>
        <taxon>Vibrio</taxon>
    </lineage>
</organism>
<keyword evidence="12" id="KW-0460">Magnesium</keyword>
<comment type="similarity">
    <text evidence="4">Belongs to the PEP-utilizing enzyme family.</text>
</comment>
<keyword evidence="10" id="KW-0418">Kinase</keyword>
<keyword evidence="7 16" id="KW-0808">Transferase</keyword>
<dbReference type="UniPathway" id="UPA00138"/>
<feature type="non-terminal residue" evidence="16">
    <location>
        <position position="165"/>
    </location>
</feature>
<comment type="cofactor">
    <cofactor evidence="1">
        <name>Mg(2+)</name>
        <dbReference type="ChEBI" id="CHEBI:18420"/>
    </cofactor>
</comment>
<gene>
    <name evidence="16" type="ORF">CA163_10560</name>
</gene>
<evidence type="ECO:0000256" key="6">
    <source>
        <dbReference type="ARBA" id="ARBA00021623"/>
    </source>
</evidence>
<dbReference type="PANTHER" id="PTHR43030">
    <property type="entry name" value="PHOSPHOENOLPYRUVATE SYNTHASE"/>
    <property type="match status" value="1"/>
</dbReference>
<comment type="function">
    <text evidence="2">Catalyzes the phosphorylation of pyruvate to phosphoenolpyruvate.</text>
</comment>
<dbReference type="EMBL" id="NIXT01000502">
    <property type="protein sequence ID" value="OXE32856.1"/>
    <property type="molecule type" value="Genomic_DNA"/>
</dbReference>
<evidence type="ECO:0000256" key="2">
    <source>
        <dbReference type="ARBA" id="ARBA00002988"/>
    </source>
</evidence>
<evidence type="ECO:0000256" key="14">
    <source>
        <dbReference type="ARBA" id="ARBA00047700"/>
    </source>
</evidence>
<dbReference type="InterPro" id="IPR006319">
    <property type="entry name" value="PEP_synth"/>
</dbReference>
<evidence type="ECO:0000256" key="5">
    <source>
        <dbReference type="ARBA" id="ARBA00011996"/>
    </source>
</evidence>
<evidence type="ECO:0000259" key="15">
    <source>
        <dbReference type="Pfam" id="PF01326"/>
    </source>
</evidence>
<dbReference type="Gene3D" id="3.30.1490.20">
    <property type="entry name" value="ATP-grasp fold, A domain"/>
    <property type="match status" value="1"/>
</dbReference>
<dbReference type="GO" id="GO:0006094">
    <property type="term" value="P:gluconeogenesis"/>
    <property type="evidence" value="ECO:0007669"/>
    <property type="project" value="UniProtKB-UniPathway"/>
</dbReference>
<dbReference type="SUPFAM" id="SSF56059">
    <property type="entry name" value="Glutathione synthetase ATP-binding domain-like"/>
    <property type="match status" value="1"/>
</dbReference>